<feature type="transmembrane region" description="Helical" evidence="2">
    <location>
        <begin position="20"/>
        <end position="37"/>
    </location>
</feature>
<feature type="region of interest" description="Disordered" evidence="1">
    <location>
        <begin position="84"/>
        <end position="108"/>
    </location>
</feature>
<evidence type="ECO:0000256" key="1">
    <source>
        <dbReference type="SAM" id="MobiDB-lite"/>
    </source>
</evidence>
<name>A0AAV4QKZ6_CAEEX</name>
<gene>
    <name evidence="3" type="ORF">CEXT_294481</name>
</gene>
<reference evidence="3 4" key="1">
    <citation type="submission" date="2021-06" db="EMBL/GenBank/DDBJ databases">
        <title>Caerostris extrusa draft genome.</title>
        <authorList>
            <person name="Kono N."/>
            <person name="Arakawa K."/>
        </authorList>
    </citation>
    <scope>NUCLEOTIDE SEQUENCE [LARGE SCALE GENOMIC DNA]</scope>
</reference>
<keyword evidence="4" id="KW-1185">Reference proteome</keyword>
<accession>A0AAV4QKZ6</accession>
<dbReference type="EMBL" id="BPLR01006283">
    <property type="protein sequence ID" value="GIY08735.1"/>
    <property type="molecule type" value="Genomic_DNA"/>
</dbReference>
<feature type="compositionally biased region" description="Basic and acidic residues" evidence="1">
    <location>
        <begin position="86"/>
        <end position="108"/>
    </location>
</feature>
<protein>
    <submittedName>
        <fullName evidence="3">Uncharacterized protein</fullName>
    </submittedName>
</protein>
<sequence>MSSSDCPSASRHSVWISKRLFLSFLLLVVFSLSFWSSRGRRKGSFCSKKVVVALESHQSTLKDWISMAECLPLGNEGVAAKIGIAHQEDKRPANRGRYGESRAHITNR</sequence>
<keyword evidence="2" id="KW-0812">Transmembrane</keyword>
<dbReference type="AlphaFoldDB" id="A0AAV4QKZ6"/>
<evidence type="ECO:0000313" key="4">
    <source>
        <dbReference type="Proteomes" id="UP001054945"/>
    </source>
</evidence>
<keyword evidence="2" id="KW-0472">Membrane</keyword>
<dbReference type="Proteomes" id="UP001054945">
    <property type="component" value="Unassembled WGS sequence"/>
</dbReference>
<proteinExistence type="predicted"/>
<evidence type="ECO:0000256" key="2">
    <source>
        <dbReference type="SAM" id="Phobius"/>
    </source>
</evidence>
<keyword evidence="2" id="KW-1133">Transmembrane helix</keyword>
<organism evidence="3 4">
    <name type="scientific">Caerostris extrusa</name>
    <name type="common">Bark spider</name>
    <name type="synonym">Caerostris bankana</name>
    <dbReference type="NCBI Taxonomy" id="172846"/>
    <lineage>
        <taxon>Eukaryota</taxon>
        <taxon>Metazoa</taxon>
        <taxon>Ecdysozoa</taxon>
        <taxon>Arthropoda</taxon>
        <taxon>Chelicerata</taxon>
        <taxon>Arachnida</taxon>
        <taxon>Araneae</taxon>
        <taxon>Araneomorphae</taxon>
        <taxon>Entelegynae</taxon>
        <taxon>Araneoidea</taxon>
        <taxon>Araneidae</taxon>
        <taxon>Caerostris</taxon>
    </lineage>
</organism>
<comment type="caution">
    <text evidence="3">The sequence shown here is derived from an EMBL/GenBank/DDBJ whole genome shotgun (WGS) entry which is preliminary data.</text>
</comment>
<evidence type="ECO:0000313" key="3">
    <source>
        <dbReference type="EMBL" id="GIY08735.1"/>
    </source>
</evidence>